<organism evidence="2 3">
    <name type="scientific">Nibribacter koreensis</name>
    <dbReference type="NCBI Taxonomy" id="1084519"/>
    <lineage>
        <taxon>Bacteria</taxon>
        <taxon>Pseudomonadati</taxon>
        <taxon>Bacteroidota</taxon>
        <taxon>Cytophagia</taxon>
        <taxon>Cytophagales</taxon>
        <taxon>Hymenobacteraceae</taxon>
        <taxon>Nibribacter</taxon>
    </lineage>
</organism>
<evidence type="ECO:0000256" key="1">
    <source>
        <dbReference type="SAM" id="SignalP"/>
    </source>
</evidence>
<name>A0ABP8FHU6_9BACT</name>
<feature type="signal peptide" evidence="1">
    <location>
        <begin position="1"/>
        <end position="20"/>
    </location>
</feature>
<keyword evidence="1" id="KW-0732">Signal</keyword>
<protein>
    <recommendedName>
        <fullName evidence="4">Outer membrane protein beta-barrel domain-containing protein</fullName>
    </recommendedName>
</protein>
<dbReference type="Proteomes" id="UP001501844">
    <property type="component" value="Unassembled WGS sequence"/>
</dbReference>
<keyword evidence="3" id="KW-1185">Reference proteome</keyword>
<evidence type="ECO:0008006" key="4">
    <source>
        <dbReference type="Google" id="ProtNLM"/>
    </source>
</evidence>
<proteinExistence type="predicted"/>
<accession>A0ABP8FHU6</accession>
<evidence type="ECO:0000313" key="3">
    <source>
        <dbReference type="Proteomes" id="UP001501844"/>
    </source>
</evidence>
<dbReference type="RefSeq" id="WP_345164655.1">
    <property type="nucleotide sequence ID" value="NZ_BAABGX010000002.1"/>
</dbReference>
<dbReference type="EMBL" id="BAABGX010000002">
    <property type="protein sequence ID" value="GAA4304001.1"/>
    <property type="molecule type" value="Genomic_DNA"/>
</dbReference>
<feature type="chain" id="PRO_5047436820" description="Outer membrane protein beta-barrel domain-containing protein" evidence="1">
    <location>
        <begin position="21"/>
        <end position="211"/>
    </location>
</feature>
<evidence type="ECO:0000313" key="2">
    <source>
        <dbReference type="EMBL" id="GAA4304001.1"/>
    </source>
</evidence>
<comment type="caution">
    <text evidence="2">The sequence shown here is derived from an EMBL/GenBank/DDBJ whole genome shotgun (WGS) entry which is preliminary data.</text>
</comment>
<gene>
    <name evidence="2" type="ORF">GCM10023183_17050</name>
</gene>
<reference evidence="3" key="1">
    <citation type="journal article" date="2019" name="Int. J. Syst. Evol. Microbiol.">
        <title>The Global Catalogue of Microorganisms (GCM) 10K type strain sequencing project: providing services to taxonomists for standard genome sequencing and annotation.</title>
        <authorList>
            <consortium name="The Broad Institute Genomics Platform"/>
            <consortium name="The Broad Institute Genome Sequencing Center for Infectious Disease"/>
            <person name="Wu L."/>
            <person name="Ma J."/>
        </authorList>
    </citation>
    <scope>NUCLEOTIDE SEQUENCE [LARGE SCALE GENOMIC DNA]</scope>
    <source>
        <strain evidence="3">JCM 17917</strain>
    </source>
</reference>
<sequence>MLKTAFSFLLILACTVTGWAQTETQPAQAPKVLFQRDLNHGFYFAPSLQLTRFQGNSGFTVGGRGAWLLNSKVGLGLAGYALTTQNNIGEIEETNNAFLQIGYGGALLEYIPEPDKLFHLAFPLIVGLGGAAYTDNFSDNQNTGNYSYEVYSTDAFLVIEPGVTAELNVARFMRLGLTFSYRFTHGVALPKTTDQDLSAPALTLTAKFGRF</sequence>